<reference evidence="1" key="2">
    <citation type="submission" date="2025-03" db="EMBL/GenBank/DDBJ databases">
        <authorList>
            <consortium name="ELIXIR-Norway"/>
            <consortium name="Elixir Norway"/>
        </authorList>
    </citation>
    <scope>NUCLEOTIDE SEQUENCE</scope>
</reference>
<gene>
    <name evidence="1" type="ORF">MRATA1EN22A_LOCUS17861</name>
</gene>
<proteinExistence type="predicted"/>
<evidence type="ECO:0000313" key="2">
    <source>
        <dbReference type="Proteomes" id="UP001162501"/>
    </source>
</evidence>
<sequence>MGTGRPRCIIDTPSSCRDRRTVDRLASLKRSPSTPRGTRPQTDMNGRVFGNIPQAFICHTALVEMLGMKETPLESGCQSREPPARSSDRQQVQSADEDVPLPAGHGAFPTGLPPPLCRDVSDMLSCIIQAYWNKSALEFLQL</sequence>
<name>A0AC59ZHC9_RANTA</name>
<organism evidence="1 2">
    <name type="scientific">Rangifer tarandus platyrhynchus</name>
    <name type="common">Svalbard reindeer</name>
    <dbReference type="NCBI Taxonomy" id="3082113"/>
    <lineage>
        <taxon>Eukaryota</taxon>
        <taxon>Metazoa</taxon>
        <taxon>Chordata</taxon>
        <taxon>Craniata</taxon>
        <taxon>Vertebrata</taxon>
        <taxon>Euteleostomi</taxon>
        <taxon>Mammalia</taxon>
        <taxon>Eutheria</taxon>
        <taxon>Laurasiatheria</taxon>
        <taxon>Artiodactyla</taxon>
        <taxon>Ruminantia</taxon>
        <taxon>Pecora</taxon>
        <taxon>Cervidae</taxon>
        <taxon>Odocoileinae</taxon>
        <taxon>Rangifer</taxon>
    </lineage>
</organism>
<accession>A0AC59ZHC9</accession>
<dbReference type="EMBL" id="OX596112">
    <property type="protein sequence ID" value="CAN0405649.1"/>
    <property type="molecule type" value="Genomic_DNA"/>
</dbReference>
<reference evidence="1" key="1">
    <citation type="submission" date="2023-05" db="EMBL/GenBank/DDBJ databases">
        <authorList>
            <consortium name="ELIXIR-Norway"/>
        </authorList>
    </citation>
    <scope>NUCLEOTIDE SEQUENCE</scope>
</reference>
<protein>
    <submittedName>
        <fullName evidence="1">Uncharacterized protein</fullName>
    </submittedName>
</protein>
<dbReference type="Proteomes" id="UP001162501">
    <property type="component" value="Chromosome 28"/>
</dbReference>
<evidence type="ECO:0000313" key="1">
    <source>
        <dbReference type="EMBL" id="CAN0405649.1"/>
    </source>
</evidence>